<dbReference type="Gene3D" id="2.40.50.100">
    <property type="match status" value="1"/>
</dbReference>
<comment type="caution">
    <text evidence="3">The sequence shown here is derived from an EMBL/GenBank/DDBJ whole genome shotgun (WGS) entry which is preliminary data.</text>
</comment>
<dbReference type="InterPro" id="IPR006143">
    <property type="entry name" value="RND_pump_MFP"/>
</dbReference>
<dbReference type="OrthoDB" id="5730196at2"/>
<dbReference type="Proteomes" id="UP000319732">
    <property type="component" value="Unassembled WGS sequence"/>
</dbReference>
<dbReference type="SUPFAM" id="SSF111369">
    <property type="entry name" value="HlyD-like secretion proteins"/>
    <property type="match status" value="1"/>
</dbReference>
<name>A0A545U3F0_9GAMM</name>
<dbReference type="Gene3D" id="1.10.287.470">
    <property type="entry name" value="Helix hairpin bin"/>
    <property type="match status" value="1"/>
</dbReference>
<dbReference type="Pfam" id="PF25917">
    <property type="entry name" value="BSH_RND"/>
    <property type="match status" value="1"/>
</dbReference>
<sequence length="398" mass="43247">MIYRHKTLWAVALLGLGVLALWLLPSLQPEAEKMQEAEAPPFVTATPIAFSSMHLMVSSYGFVQPRYETDIVSQVQGNIVYLSPKFMRGGLVKKGEVLVKIDDRDYQSLLVEAEADLAKAQADLALELARSKVAKAEWENITNKKPSSLGLRHPQLAHEMARLRGSEALLSRARNNLLRTKISAPFDGLVANRAQGLGAYVGAGTVLGTVMSTDVAEVRLPLAGKNLKHLADSGRGAGIGAEVTLASEFLGESVTWRGEVVREEGLIDRKSRMSYLVAEIADPYKTANPGESAVAPLRFGTYVNAKIQGVFLEKAAVVPEHLVRDGRIAIMSKSETLEYIPVEVVKRDGDRVVINGDLQNGDLMITTALSYPVEGMRLRLLEVGYDGSGTRAVGQNLQ</sequence>
<evidence type="ECO:0000256" key="1">
    <source>
        <dbReference type="ARBA" id="ARBA00009477"/>
    </source>
</evidence>
<evidence type="ECO:0000259" key="2">
    <source>
        <dbReference type="Pfam" id="PF25917"/>
    </source>
</evidence>
<dbReference type="Gene3D" id="2.40.30.170">
    <property type="match status" value="1"/>
</dbReference>
<dbReference type="GO" id="GO:0015562">
    <property type="term" value="F:efflux transmembrane transporter activity"/>
    <property type="evidence" value="ECO:0007669"/>
    <property type="project" value="TreeGrafter"/>
</dbReference>
<protein>
    <submittedName>
        <fullName evidence="3">Efflux RND transporter periplasmic adaptor subunit</fullName>
    </submittedName>
</protein>
<dbReference type="AlphaFoldDB" id="A0A545U3F0"/>
<dbReference type="RefSeq" id="WP_142903066.1">
    <property type="nucleotide sequence ID" value="NZ_ML660089.1"/>
</dbReference>
<comment type="similarity">
    <text evidence="1">Belongs to the membrane fusion protein (MFP) (TC 8.A.1) family.</text>
</comment>
<dbReference type="InterPro" id="IPR058625">
    <property type="entry name" value="MdtA-like_BSH"/>
</dbReference>
<dbReference type="GO" id="GO:1990281">
    <property type="term" value="C:efflux pump complex"/>
    <property type="evidence" value="ECO:0007669"/>
    <property type="project" value="TreeGrafter"/>
</dbReference>
<dbReference type="Gene3D" id="2.40.420.20">
    <property type="match status" value="1"/>
</dbReference>
<reference evidence="3 4" key="1">
    <citation type="submission" date="2019-06" db="EMBL/GenBank/DDBJ databases">
        <title>Whole genome sequence for Cellvibrionaceae sp. R142.</title>
        <authorList>
            <person name="Wang G."/>
        </authorList>
    </citation>
    <scope>NUCLEOTIDE SEQUENCE [LARGE SCALE GENOMIC DNA]</scope>
    <source>
        <strain evidence="3 4">R142</strain>
    </source>
</reference>
<organism evidence="3 4">
    <name type="scientific">Exilibacterium tricleocarpae</name>
    <dbReference type="NCBI Taxonomy" id="2591008"/>
    <lineage>
        <taxon>Bacteria</taxon>
        <taxon>Pseudomonadati</taxon>
        <taxon>Pseudomonadota</taxon>
        <taxon>Gammaproteobacteria</taxon>
        <taxon>Cellvibrionales</taxon>
        <taxon>Cellvibrionaceae</taxon>
        <taxon>Exilibacterium</taxon>
    </lineage>
</organism>
<feature type="domain" description="Multidrug resistance protein MdtA-like barrel-sandwich hybrid" evidence="2">
    <location>
        <begin position="70"/>
        <end position="210"/>
    </location>
</feature>
<keyword evidence="4" id="KW-1185">Reference proteome</keyword>
<gene>
    <name evidence="3" type="ORF">FKG94_04755</name>
</gene>
<dbReference type="PANTHER" id="PTHR30469:SF12">
    <property type="entry name" value="MULTIDRUG RESISTANCE PROTEIN MDTA"/>
    <property type="match status" value="1"/>
</dbReference>
<evidence type="ECO:0000313" key="3">
    <source>
        <dbReference type="EMBL" id="TQV83986.1"/>
    </source>
</evidence>
<dbReference type="PANTHER" id="PTHR30469">
    <property type="entry name" value="MULTIDRUG RESISTANCE PROTEIN MDTA"/>
    <property type="match status" value="1"/>
</dbReference>
<dbReference type="NCBIfam" id="TIGR01730">
    <property type="entry name" value="RND_mfp"/>
    <property type="match status" value="1"/>
</dbReference>
<accession>A0A545U3F0</accession>
<dbReference type="EMBL" id="VHSG01000006">
    <property type="protein sequence ID" value="TQV83986.1"/>
    <property type="molecule type" value="Genomic_DNA"/>
</dbReference>
<evidence type="ECO:0000313" key="4">
    <source>
        <dbReference type="Proteomes" id="UP000319732"/>
    </source>
</evidence>
<proteinExistence type="inferred from homology"/>